<name>A0AAV4ML87_9ARAC</name>
<evidence type="ECO:0000256" key="1">
    <source>
        <dbReference type="SAM" id="Phobius"/>
    </source>
</evidence>
<dbReference type="AlphaFoldDB" id="A0AAV4ML87"/>
<evidence type="ECO:0000313" key="3">
    <source>
        <dbReference type="Proteomes" id="UP001054837"/>
    </source>
</evidence>
<accession>A0AAV4ML87</accession>
<comment type="caution">
    <text evidence="2">The sequence shown here is derived from an EMBL/GenBank/DDBJ whole genome shotgun (WGS) entry which is preliminary data.</text>
</comment>
<gene>
    <name evidence="2" type="ORF">CDAR_116561</name>
</gene>
<feature type="transmembrane region" description="Helical" evidence="1">
    <location>
        <begin position="119"/>
        <end position="141"/>
    </location>
</feature>
<dbReference type="Proteomes" id="UP001054837">
    <property type="component" value="Unassembled WGS sequence"/>
</dbReference>
<keyword evidence="1" id="KW-1133">Transmembrane helix</keyword>
<feature type="transmembrane region" description="Helical" evidence="1">
    <location>
        <begin position="41"/>
        <end position="62"/>
    </location>
</feature>
<organism evidence="2 3">
    <name type="scientific">Caerostris darwini</name>
    <dbReference type="NCBI Taxonomy" id="1538125"/>
    <lineage>
        <taxon>Eukaryota</taxon>
        <taxon>Metazoa</taxon>
        <taxon>Ecdysozoa</taxon>
        <taxon>Arthropoda</taxon>
        <taxon>Chelicerata</taxon>
        <taxon>Arachnida</taxon>
        <taxon>Araneae</taxon>
        <taxon>Araneomorphae</taxon>
        <taxon>Entelegynae</taxon>
        <taxon>Araneoidea</taxon>
        <taxon>Araneidae</taxon>
        <taxon>Caerostris</taxon>
    </lineage>
</organism>
<protein>
    <submittedName>
        <fullName evidence="2">Uncharacterized protein</fullName>
    </submittedName>
</protein>
<evidence type="ECO:0000313" key="2">
    <source>
        <dbReference type="EMBL" id="GIX73171.1"/>
    </source>
</evidence>
<keyword evidence="1" id="KW-0812">Transmembrane</keyword>
<proteinExistence type="predicted"/>
<sequence>MASRIEDVQLCRCPSNIVHRLERECPSEDARCRALGFPNGVLLVLFCFMLLMDVANVLLLFVPSQRNGDVESLDYGSELQFSVEDGIMERRRATWAMSVEYRTSFGEGMSIRGCTLSSIMPNGVLVVLLCFMALMDLANVIL</sequence>
<keyword evidence="1" id="KW-0472">Membrane</keyword>
<keyword evidence="3" id="KW-1185">Reference proteome</keyword>
<dbReference type="EMBL" id="BPLQ01000590">
    <property type="protein sequence ID" value="GIX73171.1"/>
    <property type="molecule type" value="Genomic_DNA"/>
</dbReference>
<reference evidence="2 3" key="1">
    <citation type="submission" date="2021-06" db="EMBL/GenBank/DDBJ databases">
        <title>Caerostris darwini draft genome.</title>
        <authorList>
            <person name="Kono N."/>
            <person name="Arakawa K."/>
        </authorList>
    </citation>
    <scope>NUCLEOTIDE SEQUENCE [LARGE SCALE GENOMIC DNA]</scope>
</reference>